<reference evidence="1" key="1">
    <citation type="submission" date="2021-01" db="EMBL/GenBank/DDBJ databases">
        <authorList>
            <consortium name="Genoscope - CEA"/>
            <person name="William W."/>
        </authorList>
    </citation>
    <scope>NUCLEOTIDE SEQUENCE</scope>
</reference>
<protein>
    <submittedName>
        <fullName evidence="1">Uncharacterized protein</fullName>
    </submittedName>
</protein>
<organism evidence="1 2">
    <name type="scientific">Paramecium octaurelia</name>
    <dbReference type="NCBI Taxonomy" id="43137"/>
    <lineage>
        <taxon>Eukaryota</taxon>
        <taxon>Sar</taxon>
        <taxon>Alveolata</taxon>
        <taxon>Ciliophora</taxon>
        <taxon>Intramacronucleata</taxon>
        <taxon>Oligohymenophorea</taxon>
        <taxon>Peniculida</taxon>
        <taxon>Parameciidae</taxon>
        <taxon>Paramecium</taxon>
    </lineage>
</organism>
<dbReference type="AlphaFoldDB" id="A0A8S1VTJ7"/>
<comment type="caution">
    <text evidence="1">The sequence shown here is derived from an EMBL/GenBank/DDBJ whole genome shotgun (WGS) entry which is preliminary data.</text>
</comment>
<dbReference type="EMBL" id="CAJJDP010000075">
    <property type="protein sequence ID" value="CAD8181158.1"/>
    <property type="molecule type" value="Genomic_DNA"/>
</dbReference>
<gene>
    <name evidence="1" type="ORF">POCTA_138.1.T0760164</name>
</gene>
<dbReference type="Proteomes" id="UP000683925">
    <property type="component" value="Unassembled WGS sequence"/>
</dbReference>
<proteinExistence type="predicted"/>
<name>A0A8S1VTJ7_PAROT</name>
<evidence type="ECO:0000313" key="2">
    <source>
        <dbReference type="Proteomes" id="UP000683925"/>
    </source>
</evidence>
<accession>A0A8S1VTJ7</accession>
<sequence>MTIGVFSESDHQQKIILTLESIFNQGAIEFFISPIWCIQ</sequence>
<keyword evidence="2" id="KW-1185">Reference proteome</keyword>
<evidence type="ECO:0000313" key="1">
    <source>
        <dbReference type="EMBL" id="CAD8181158.1"/>
    </source>
</evidence>